<reference evidence="1" key="1">
    <citation type="journal article" date="2015" name="Nature">
        <title>Complex archaea that bridge the gap between prokaryotes and eukaryotes.</title>
        <authorList>
            <person name="Spang A."/>
            <person name="Saw J.H."/>
            <person name="Jorgensen S.L."/>
            <person name="Zaremba-Niedzwiedzka K."/>
            <person name="Martijn J."/>
            <person name="Lind A.E."/>
            <person name="van Eijk R."/>
            <person name="Schleper C."/>
            <person name="Guy L."/>
            <person name="Ettema T.J."/>
        </authorList>
    </citation>
    <scope>NUCLEOTIDE SEQUENCE</scope>
</reference>
<gene>
    <name evidence="1" type="ORF">LCGC14_0743920</name>
</gene>
<proteinExistence type="predicted"/>
<name>A0A0F9QA64_9ZZZZ</name>
<dbReference type="InterPro" id="IPR025226">
    <property type="entry name" value="DUF4170"/>
</dbReference>
<accession>A0A0F9QA64</accession>
<evidence type="ECO:0008006" key="2">
    <source>
        <dbReference type="Google" id="ProtNLM"/>
    </source>
</evidence>
<comment type="caution">
    <text evidence="1">The sequence shown here is derived from an EMBL/GenBank/DDBJ whole genome shotgun (WGS) entry which is preliminary data.</text>
</comment>
<dbReference type="Gene3D" id="3.30.70.2400">
    <property type="entry name" value="Uncharacterised protein PF13773, DUF4170"/>
    <property type="match status" value="1"/>
</dbReference>
<organism evidence="1">
    <name type="scientific">marine sediment metagenome</name>
    <dbReference type="NCBI Taxonomy" id="412755"/>
    <lineage>
        <taxon>unclassified sequences</taxon>
        <taxon>metagenomes</taxon>
        <taxon>ecological metagenomes</taxon>
    </lineage>
</organism>
<sequence length="80" mass="8972">MTQRLHLVFGGELVSPTGTAFKNVEDIHVVGIFPNYASAYDAWKNEAQRTVDNAHMRYFIAHLHRLRDEEAAASSTEVLG</sequence>
<evidence type="ECO:0000313" key="1">
    <source>
        <dbReference type="EMBL" id="KKN39399.1"/>
    </source>
</evidence>
<dbReference type="Pfam" id="PF13773">
    <property type="entry name" value="DUF4170"/>
    <property type="match status" value="1"/>
</dbReference>
<dbReference type="EMBL" id="LAZR01001767">
    <property type="protein sequence ID" value="KKN39399.1"/>
    <property type="molecule type" value="Genomic_DNA"/>
</dbReference>
<dbReference type="AlphaFoldDB" id="A0A0F9QA64"/>
<protein>
    <recommendedName>
        <fullName evidence="2">Inositol monophosphatase</fullName>
    </recommendedName>
</protein>